<organism evidence="2 3">
    <name type="scientific">Rousettus aegyptiacus</name>
    <name type="common">Egyptian fruit bat</name>
    <name type="synonym">Pteropus aegyptiacus</name>
    <dbReference type="NCBI Taxonomy" id="9407"/>
    <lineage>
        <taxon>Eukaryota</taxon>
        <taxon>Metazoa</taxon>
        <taxon>Chordata</taxon>
        <taxon>Craniata</taxon>
        <taxon>Vertebrata</taxon>
        <taxon>Euteleostomi</taxon>
        <taxon>Mammalia</taxon>
        <taxon>Eutheria</taxon>
        <taxon>Laurasiatheria</taxon>
        <taxon>Chiroptera</taxon>
        <taxon>Yinpterochiroptera</taxon>
        <taxon>Pteropodoidea</taxon>
        <taxon>Pteropodidae</taxon>
        <taxon>Rousettinae</taxon>
        <taxon>Rousettus</taxon>
    </lineage>
</organism>
<feature type="region of interest" description="Disordered" evidence="1">
    <location>
        <begin position="162"/>
        <end position="195"/>
    </location>
</feature>
<dbReference type="OrthoDB" id="10263316at2759"/>
<dbReference type="AlphaFoldDB" id="A0A7J8GDF3"/>
<dbReference type="PANTHER" id="PTHR48421">
    <property type="entry name" value="MYCBP-ASSOCIATED PROTEIN"/>
    <property type="match status" value="1"/>
</dbReference>
<comment type="caution">
    <text evidence="2">The sequence shown here is derived from an EMBL/GenBank/DDBJ whole genome shotgun (WGS) entry which is preliminary data.</text>
</comment>
<dbReference type="Proteomes" id="UP000593571">
    <property type="component" value="Unassembled WGS sequence"/>
</dbReference>
<accession>A0A7J8GDF3</accession>
<evidence type="ECO:0000313" key="2">
    <source>
        <dbReference type="EMBL" id="KAF6457675.1"/>
    </source>
</evidence>
<dbReference type="InterPro" id="IPR032707">
    <property type="entry name" value="MYCBPAP"/>
</dbReference>
<evidence type="ECO:0000313" key="3">
    <source>
        <dbReference type="Proteomes" id="UP000593571"/>
    </source>
</evidence>
<proteinExistence type="predicted"/>
<dbReference type="Gene3D" id="2.60.40.10">
    <property type="entry name" value="Immunoglobulins"/>
    <property type="match status" value="1"/>
</dbReference>
<evidence type="ECO:0000256" key="1">
    <source>
        <dbReference type="SAM" id="MobiDB-lite"/>
    </source>
</evidence>
<name>A0A7J8GDF3_ROUAE</name>
<reference evidence="2 3" key="1">
    <citation type="journal article" date="2020" name="Nature">
        <title>Six reference-quality genomes reveal evolution of bat adaptations.</title>
        <authorList>
            <person name="Jebb D."/>
            <person name="Huang Z."/>
            <person name="Pippel M."/>
            <person name="Hughes G.M."/>
            <person name="Lavrichenko K."/>
            <person name="Devanna P."/>
            <person name="Winkler S."/>
            <person name="Jermiin L.S."/>
            <person name="Skirmuntt E.C."/>
            <person name="Katzourakis A."/>
            <person name="Burkitt-Gray L."/>
            <person name="Ray D.A."/>
            <person name="Sullivan K.A.M."/>
            <person name="Roscito J.G."/>
            <person name="Kirilenko B.M."/>
            <person name="Davalos L.M."/>
            <person name="Corthals A.P."/>
            <person name="Power M.L."/>
            <person name="Jones G."/>
            <person name="Ransome R.D."/>
            <person name="Dechmann D.K.N."/>
            <person name="Locatelli A.G."/>
            <person name="Puechmaille S.J."/>
            <person name="Fedrigo O."/>
            <person name="Jarvis E.D."/>
            <person name="Hiller M."/>
            <person name="Vernes S.C."/>
            <person name="Myers E.W."/>
            <person name="Teeling E.C."/>
        </authorList>
    </citation>
    <scope>NUCLEOTIDE SEQUENCE [LARGE SCALE GENOMIC DNA]</scope>
    <source>
        <strain evidence="2">MRouAeg1</strain>
        <tissue evidence="2">Muscle</tissue>
    </source>
</reference>
<dbReference type="PANTHER" id="PTHR48421:SF1">
    <property type="entry name" value="MYCBP-ASSOCIATED PROTEIN"/>
    <property type="match status" value="1"/>
</dbReference>
<gene>
    <name evidence="2" type="ORF">HJG63_013755</name>
</gene>
<keyword evidence="3" id="KW-1185">Reference proteome</keyword>
<feature type="region of interest" description="Disordered" evidence="1">
    <location>
        <begin position="21"/>
        <end position="47"/>
    </location>
</feature>
<protein>
    <submittedName>
        <fullName evidence="2">MYCBP associated protein</fullName>
    </submittedName>
</protein>
<dbReference type="Pfam" id="PF14646">
    <property type="entry name" value="MYCBPAP"/>
    <property type="match status" value="1"/>
</dbReference>
<sequence length="949" mass="109250">MKSLKKESRLRIPSRFFETTESLKEKKRAKVSEQPTPPIQEETEPVSNVLQGDDILALAIKKEDLKKQHVPRFTETEDKPVITQKFIIRKPKPKDPRKKVCHLVAHPATPDATTKPLDYSGPGDYFHGSNQILSHHILGSLQDFKRIAVARGNTQLAELIHTPPCPVDSISATEEQKQKSPEEEKAQPWSPPPQHNFLKNWQRHLALRKRQQEALSEHLKKPVNQLLMHVGDTYRQIQEERELIDRTLPTQHDGKCCEETRGFWSQLEYLGDEMTGLVMTKTKTQRGLLEPITHVRKPHSIQAEMGLLDQKDAWYRYTWDRSLFLIYRRKELQNIMAELDFSQQDIDGLEVVGRGQPFSAVTVQDFPEFERSQKSSSGDTISLDLLTDYPDTGPMPILGPSLLFCGKPACWIRSSNPEDKKHIGIAVRLTFETLEGQKTSSELTVVNNGTVAISYDWRRQSQLDSFQDLKRNRMERFYFNNREGVILPRETKTFTFFFKSLNAGIFRECWEFGTHPTLLGGAVLQVNLYAVSLAQDIFRTERKLLEKNLASQEAVTIVQSVLQELLRGILTPERAQSPVDAYLTEEDLFHHRNPRLHYQHQVVQNLHGLWHQYMILPSKAEEAGPGEEEHLSPRAQAAYLEKTAVNIEPLAYFKNPVLESQLPRQEHMALGDSQDSFRFQKPGVRVRSPQGKSIMEEILVEGSPDRESAKSPWELESLSPPEWNLCMEDFRKAVMTLPEENQREDALITLNKAALELCQEQRPLQSDFLYQMCLQLWRDVIDSMVSHSLWLRALLGLPEKETVYLDVPEEQDQKSIPVMEMKVTSGRVGKEDRRGAAQEKKQLGIKDREDKKAKLPGKEDRFNSKKHKAKDDKKLVKSFSRDRFSLEDPIPESTTPFQEPMDPLVMEKYTQRLYTQVYELLDTLVTDLMVLADELSPIKNVEESLRLCT</sequence>
<feature type="compositionally biased region" description="Basic and acidic residues" evidence="1">
    <location>
        <begin position="174"/>
        <end position="186"/>
    </location>
</feature>
<dbReference type="InterPro" id="IPR013783">
    <property type="entry name" value="Ig-like_fold"/>
</dbReference>
<dbReference type="EMBL" id="JACASE010000006">
    <property type="protein sequence ID" value="KAF6457675.1"/>
    <property type="molecule type" value="Genomic_DNA"/>
</dbReference>